<evidence type="ECO:0000256" key="1">
    <source>
        <dbReference type="PROSITE-ProRule" id="PRU01251"/>
    </source>
</evidence>
<dbReference type="PROSITE" id="PS51903">
    <property type="entry name" value="CLP_R"/>
    <property type="match status" value="1"/>
</dbReference>
<gene>
    <name evidence="4" type="ORF">GCM10010387_25850</name>
</gene>
<feature type="region of interest" description="Disordered" evidence="2">
    <location>
        <begin position="100"/>
        <end position="123"/>
    </location>
</feature>
<dbReference type="Proteomes" id="UP000630936">
    <property type="component" value="Unassembled WGS sequence"/>
</dbReference>
<dbReference type="InterPro" id="IPR036628">
    <property type="entry name" value="Clp_N_dom_sf"/>
</dbReference>
<name>A0A918USY1_9ACTN</name>
<protein>
    <submittedName>
        <fullName evidence="4">Peptidase</fullName>
    </submittedName>
</protein>
<evidence type="ECO:0000313" key="4">
    <source>
        <dbReference type="EMBL" id="GGZ30950.1"/>
    </source>
</evidence>
<dbReference type="Pfam" id="PF02861">
    <property type="entry name" value="Clp_N"/>
    <property type="match status" value="2"/>
</dbReference>
<reference evidence="4" key="1">
    <citation type="journal article" date="2014" name="Int. J. Syst. Evol. Microbiol.">
        <title>Complete genome sequence of Corynebacterium casei LMG S-19264T (=DSM 44701T), isolated from a smear-ripened cheese.</title>
        <authorList>
            <consortium name="US DOE Joint Genome Institute (JGI-PGF)"/>
            <person name="Walter F."/>
            <person name="Albersmeier A."/>
            <person name="Kalinowski J."/>
            <person name="Ruckert C."/>
        </authorList>
    </citation>
    <scope>NUCLEOTIDE SEQUENCE</scope>
    <source>
        <strain evidence="4">JCM 4988</strain>
    </source>
</reference>
<comment type="caution">
    <text evidence="4">The sequence shown here is derived from an EMBL/GenBank/DDBJ whole genome shotgun (WGS) entry which is preliminary data.</text>
</comment>
<reference evidence="4" key="2">
    <citation type="submission" date="2020-09" db="EMBL/GenBank/DDBJ databases">
        <authorList>
            <person name="Sun Q."/>
            <person name="Ohkuma M."/>
        </authorList>
    </citation>
    <scope>NUCLEOTIDE SEQUENCE</scope>
    <source>
        <strain evidence="4">JCM 4988</strain>
    </source>
</reference>
<dbReference type="EMBL" id="BMWG01000006">
    <property type="protein sequence ID" value="GGZ30950.1"/>
    <property type="molecule type" value="Genomic_DNA"/>
</dbReference>
<feature type="compositionally biased region" description="Basic residues" evidence="2">
    <location>
        <begin position="108"/>
        <end position="120"/>
    </location>
</feature>
<dbReference type="InterPro" id="IPR004176">
    <property type="entry name" value="Clp_R_N"/>
</dbReference>
<accession>A0A918USY1</accession>
<keyword evidence="1" id="KW-0677">Repeat</keyword>
<organism evidence="4 5">
    <name type="scientific">Streptomyces inusitatus</name>
    <dbReference type="NCBI Taxonomy" id="68221"/>
    <lineage>
        <taxon>Bacteria</taxon>
        <taxon>Bacillati</taxon>
        <taxon>Actinomycetota</taxon>
        <taxon>Actinomycetes</taxon>
        <taxon>Kitasatosporales</taxon>
        <taxon>Streptomycetaceae</taxon>
        <taxon>Streptomyces</taxon>
    </lineage>
</organism>
<keyword evidence="5" id="KW-1185">Reference proteome</keyword>
<evidence type="ECO:0000313" key="5">
    <source>
        <dbReference type="Proteomes" id="UP000630936"/>
    </source>
</evidence>
<dbReference type="Gene3D" id="1.10.1780.10">
    <property type="entry name" value="Clp, N-terminal domain"/>
    <property type="match status" value="2"/>
</dbReference>
<dbReference type="SUPFAM" id="SSF81923">
    <property type="entry name" value="Double Clp-N motif"/>
    <property type="match status" value="2"/>
</dbReference>
<sequence>MMFERFTRDAREVVEGSVEVSRRTGADRVTDEHLLLTMLEQEGTRTAFTLAALGVHDRRASLEAALARAHRRAGLSRSESDALAGLGIDIDSVVARAEENHGPGALHPHPRRPAKRRRRGSFAPAAKETLVRSLRIAAERGDRRIGGEHLLLALTTAPGVVSEVLADHGATYQSVARLLPGGQPG</sequence>
<dbReference type="AlphaFoldDB" id="A0A918USY1"/>
<feature type="domain" description="Clp R" evidence="3">
    <location>
        <begin position="3"/>
        <end position="185"/>
    </location>
</feature>
<evidence type="ECO:0000259" key="3">
    <source>
        <dbReference type="PROSITE" id="PS51903"/>
    </source>
</evidence>
<proteinExistence type="predicted"/>
<evidence type="ECO:0000256" key="2">
    <source>
        <dbReference type="SAM" id="MobiDB-lite"/>
    </source>
</evidence>